<keyword evidence="3" id="KW-1185">Reference proteome</keyword>
<dbReference type="RefSeq" id="WP_417922290.1">
    <property type="nucleotide sequence ID" value="NZ_JBHSFS010000002.1"/>
</dbReference>
<accession>A0ABV9BE62</accession>
<comment type="caution">
    <text evidence="2">The sequence shown here is derived from an EMBL/GenBank/DDBJ whole genome shotgun (WGS) entry which is preliminary data.</text>
</comment>
<reference evidence="3" key="1">
    <citation type="journal article" date="2019" name="Int. J. Syst. Evol. Microbiol.">
        <title>The Global Catalogue of Microorganisms (GCM) 10K type strain sequencing project: providing services to taxonomists for standard genome sequencing and annotation.</title>
        <authorList>
            <consortium name="The Broad Institute Genomics Platform"/>
            <consortium name="The Broad Institute Genome Sequencing Center for Infectious Disease"/>
            <person name="Wu L."/>
            <person name="Ma J."/>
        </authorList>
    </citation>
    <scope>NUCLEOTIDE SEQUENCE [LARGE SCALE GENOMIC DNA]</scope>
    <source>
        <strain evidence="3">CECT 8064</strain>
    </source>
</reference>
<keyword evidence="1" id="KW-0812">Transmembrane</keyword>
<dbReference type="EMBL" id="JBHSFS010000002">
    <property type="protein sequence ID" value="MFC4512210.1"/>
    <property type="molecule type" value="Genomic_DNA"/>
</dbReference>
<organism evidence="2 3">
    <name type="scientific">Streptomyces ehimensis</name>
    <dbReference type="NCBI Taxonomy" id="68195"/>
    <lineage>
        <taxon>Bacteria</taxon>
        <taxon>Bacillati</taxon>
        <taxon>Actinomycetota</taxon>
        <taxon>Actinomycetes</taxon>
        <taxon>Kitasatosporales</taxon>
        <taxon>Streptomycetaceae</taxon>
        <taxon>Streptomyces</taxon>
    </lineage>
</organism>
<proteinExistence type="predicted"/>
<evidence type="ECO:0000313" key="3">
    <source>
        <dbReference type="Proteomes" id="UP001595990"/>
    </source>
</evidence>
<feature type="transmembrane region" description="Helical" evidence="1">
    <location>
        <begin position="23"/>
        <end position="45"/>
    </location>
</feature>
<sequence length="76" mass="7776">MANHPEPSSTRPAAHTSAHEQPFLTLHTTVVLLVCLFIGVVVGILTFLSTGLAAGAVLAGLTSTGASIPITRSLIK</sequence>
<name>A0ABV9BE62_9ACTN</name>
<feature type="transmembrane region" description="Helical" evidence="1">
    <location>
        <begin position="51"/>
        <end position="70"/>
    </location>
</feature>
<keyword evidence="1" id="KW-1133">Transmembrane helix</keyword>
<gene>
    <name evidence="2" type="ORF">ACFPEN_04595</name>
</gene>
<evidence type="ECO:0000313" key="2">
    <source>
        <dbReference type="EMBL" id="MFC4512210.1"/>
    </source>
</evidence>
<dbReference type="Proteomes" id="UP001595990">
    <property type="component" value="Unassembled WGS sequence"/>
</dbReference>
<evidence type="ECO:0000256" key="1">
    <source>
        <dbReference type="SAM" id="Phobius"/>
    </source>
</evidence>
<protein>
    <submittedName>
        <fullName evidence="2">Uncharacterized protein</fullName>
    </submittedName>
</protein>
<keyword evidence="1" id="KW-0472">Membrane</keyword>